<evidence type="ECO:0000313" key="2">
    <source>
        <dbReference type="Proteomes" id="UP001597100"/>
    </source>
</evidence>
<evidence type="ECO:0000313" key="1">
    <source>
        <dbReference type="EMBL" id="MFD0976567.1"/>
    </source>
</evidence>
<comment type="caution">
    <text evidence="1">The sequence shown here is derived from an EMBL/GenBank/DDBJ whole genome shotgun (WGS) entry which is preliminary data.</text>
</comment>
<keyword evidence="2" id="KW-1185">Reference proteome</keyword>
<organism evidence="1 2">
    <name type="scientific">Salinimicrobium gaetbulicola</name>
    <dbReference type="NCBI Taxonomy" id="999702"/>
    <lineage>
        <taxon>Bacteria</taxon>
        <taxon>Pseudomonadati</taxon>
        <taxon>Bacteroidota</taxon>
        <taxon>Flavobacteriia</taxon>
        <taxon>Flavobacteriales</taxon>
        <taxon>Flavobacteriaceae</taxon>
        <taxon>Salinimicrobium</taxon>
    </lineage>
</organism>
<proteinExistence type="predicted"/>
<sequence length="139" mass="16160">MKDIQFFKGLSKTSSFERLCRFTLQEAVLACVFEDFENSSFVVENFQDRCLLFTSPVAHIFVLVENDPELLDGIRETLEQLRHLKTAVVQIEMDLDLTEFQNHYNLCVEDIITAGVRRGIPSKNLFFVLLKELYDDSCR</sequence>
<gene>
    <name evidence="1" type="ORF">ACFQ1G_07170</name>
</gene>
<dbReference type="EMBL" id="JBHTJP010000032">
    <property type="protein sequence ID" value="MFD0976567.1"/>
    <property type="molecule type" value="Genomic_DNA"/>
</dbReference>
<dbReference type="RefSeq" id="WP_380738009.1">
    <property type="nucleotide sequence ID" value="NZ_JBHTJP010000032.1"/>
</dbReference>
<protein>
    <submittedName>
        <fullName evidence="1">Uncharacterized protein</fullName>
    </submittedName>
</protein>
<name>A0ABW3IES8_9FLAO</name>
<reference evidence="2" key="1">
    <citation type="journal article" date="2019" name="Int. J. Syst. Evol. Microbiol.">
        <title>The Global Catalogue of Microorganisms (GCM) 10K type strain sequencing project: providing services to taxonomists for standard genome sequencing and annotation.</title>
        <authorList>
            <consortium name="The Broad Institute Genomics Platform"/>
            <consortium name="The Broad Institute Genome Sequencing Center for Infectious Disease"/>
            <person name="Wu L."/>
            <person name="Ma J."/>
        </authorList>
    </citation>
    <scope>NUCLEOTIDE SEQUENCE [LARGE SCALE GENOMIC DNA]</scope>
    <source>
        <strain evidence="2">CCUG 60898</strain>
    </source>
</reference>
<dbReference type="Proteomes" id="UP001597100">
    <property type="component" value="Unassembled WGS sequence"/>
</dbReference>
<accession>A0ABW3IES8</accession>